<accession>A0A926CZU5</accession>
<evidence type="ECO:0000256" key="6">
    <source>
        <dbReference type="PROSITE-ProRule" id="PRU00182"/>
    </source>
</evidence>
<dbReference type="InterPro" id="IPR002942">
    <property type="entry name" value="S4_RNA-bd"/>
</dbReference>
<dbReference type="PANTHER" id="PTHR21600:SF44">
    <property type="entry name" value="RIBOSOMAL LARGE SUBUNIT PSEUDOURIDINE SYNTHASE D"/>
    <property type="match status" value="1"/>
</dbReference>
<dbReference type="SUPFAM" id="SSF55120">
    <property type="entry name" value="Pseudouridine synthase"/>
    <property type="match status" value="1"/>
</dbReference>
<evidence type="ECO:0000313" key="9">
    <source>
        <dbReference type="EMBL" id="MBC8528766.1"/>
    </source>
</evidence>
<evidence type="ECO:0000259" key="8">
    <source>
        <dbReference type="SMART" id="SM00363"/>
    </source>
</evidence>
<evidence type="ECO:0000256" key="4">
    <source>
        <dbReference type="ARBA" id="ARBA00023235"/>
    </source>
</evidence>
<comment type="caution">
    <text evidence="9">The sequence shown here is derived from an EMBL/GenBank/DDBJ whole genome shotgun (WGS) entry which is preliminary data.</text>
</comment>
<comment type="similarity">
    <text evidence="2 7">Belongs to the pseudouridine synthase RluA family.</text>
</comment>
<dbReference type="Gene3D" id="3.30.2350.10">
    <property type="entry name" value="Pseudouridine synthase"/>
    <property type="match status" value="1"/>
</dbReference>
<keyword evidence="3 6" id="KW-0694">RNA-binding</keyword>
<dbReference type="EC" id="5.4.99.-" evidence="7"/>
<dbReference type="Gene3D" id="3.10.290.10">
    <property type="entry name" value="RNA-binding S4 domain"/>
    <property type="match status" value="1"/>
</dbReference>
<dbReference type="SUPFAM" id="SSF55174">
    <property type="entry name" value="Alpha-L RNA-binding motif"/>
    <property type="match status" value="1"/>
</dbReference>
<dbReference type="GO" id="GO:0000455">
    <property type="term" value="P:enzyme-directed rRNA pseudouridine synthesis"/>
    <property type="evidence" value="ECO:0007669"/>
    <property type="project" value="UniProtKB-ARBA"/>
</dbReference>
<evidence type="ECO:0000256" key="3">
    <source>
        <dbReference type="ARBA" id="ARBA00022884"/>
    </source>
</evidence>
<dbReference type="PANTHER" id="PTHR21600">
    <property type="entry name" value="MITOCHONDRIAL RNA PSEUDOURIDINE SYNTHASE"/>
    <property type="match status" value="1"/>
</dbReference>
<evidence type="ECO:0000256" key="2">
    <source>
        <dbReference type="ARBA" id="ARBA00010876"/>
    </source>
</evidence>
<dbReference type="InterPro" id="IPR006224">
    <property type="entry name" value="PsdUridine_synth_RluA-like_CS"/>
</dbReference>
<dbReference type="PROSITE" id="PS01129">
    <property type="entry name" value="PSI_RLU"/>
    <property type="match status" value="1"/>
</dbReference>
<dbReference type="PROSITE" id="PS50889">
    <property type="entry name" value="S4"/>
    <property type="match status" value="1"/>
</dbReference>
<dbReference type="Proteomes" id="UP000654279">
    <property type="component" value="Unassembled WGS sequence"/>
</dbReference>
<proteinExistence type="inferred from homology"/>
<dbReference type="Pfam" id="PF01479">
    <property type="entry name" value="S4"/>
    <property type="match status" value="1"/>
</dbReference>
<gene>
    <name evidence="9" type="ORF">H8699_04865</name>
</gene>
<name>A0A926CZU5_9FIRM</name>
<dbReference type="InterPro" id="IPR006225">
    <property type="entry name" value="PsdUridine_synth_RluC/D"/>
</dbReference>
<dbReference type="Pfam" id="PF00849">
    <property type="entry name" value="PseudoU_synth_2"/>
    <property type="match status" value="1"/>
</dbReference>
<dbReference type="GO" id="GO:0120159">
    <property type="term" value="F:rRNA pseudouridine synthase activity"/>
    <property type="evidence" value="ECO:0007669"/>
    <property type="project" value="UniProtKB-ARBA"/>
</dbReference>
<evidence type="ECO:0000256" key="1">
    <source>
        <dbReference type="ARBA" id="ARBA00000073"/>
    </source>
</evidence>
<evidence type="ECO:0000256" key="5">
    <source>
        <dbReference type="PIRSR" id="PIRSR606225-1"/>
    </source>
</evidence>
<organism evidence="9 10">
    <name type="scientific">Luoshenia tenuis</name>
    <dbReference type="NCBI Taxonomy" id="2763654"/>
    <lineage>
        <taxon>Bacteria</taxon>
        <taxon>Bacillati</taxon>
        <taxon>Bacillota</taxon>
        <taxon>Clostridia</taxon>
        <taxon>Christensenellales</taxon>
        <taxon>Christensenellaceae</taxon>
        <taxon>Luoshenia</taxon>
    </lineage>
</organism>
<comment type="function">
    <text evidence="7">Responsible for synthesis of pseudouridine from uracil.</text>
</comment>
<feature type="active site" evidence="5">
    <location>
        <position position="134"/>
    </location>
</feature>
<dbReference type="NCBIfam" id="TIGR00005">
    <property type="entry name" value="rluA_subfam"/>
    <property type="match status" value="1"/>
</dbReference>
<dbReference type="GO" id="GO:0003723">
    <property type="term" value="F:RNA binding"/>
    <property type="evidence" value="ECO:0007669"/>
    <property type="project" value="UniProtKB-KW"/>
</dbReference>
<reference evidence="9" key="1">
    <citation type="submission" date="2020-08" db="EMBL/GenBank/DDBJ databases">
        <title>Genome public.</title>
        <authorList>
            <person name="Liu C."/>
            <person name="Sun Q."/>
        </authorList>
    </citation>
    <scope>NUCLEOTIDE SEQUENCE</scope>
    <source>
        <strain evidence="9">NSJ-44</strain>
    </source>
</reference>
<sequence length="312" mass="34570">MQWRVESEAAGTRLDSCLSQLTGLSRAHVQKLIAGGCASRNGRACKPSDKVQEGDLIALTIPQAQELAVEPQDIPLDIRYEDGDVIVVNKPRGMVVHPAPGTPDHTLVNALLYHCRDLSGIGGVLRPGIVHRIDKDTTGLLIVAKNDAAHQALAEQIAKRTCGRIYWALVEGAVKEDDGQIVTRIGRHPTDRKKMAVLREQEGREAVTHYRVLRRYPRETLVECRLETGRTHQIRVHMAHIGHPVVGDATYGYKKQRYALEGQLLHAKELHFIHPATGEPVSVQAPLPDDFAVLLRKLEAQLPKNTAENDEK</sequence>
<dbReference type="AlphaFoldDB" id="A0A926CZU5"/>
<evidence type="ECO:0000313" key="10">
    <source>
        <dbReference type="Proteomes" id="UP000654279"/>
    </source>
</evidence>
<dbReference type="SMART" id="SM00363">
    <property type="entry name" value="S4"/>
    <property type="match status" value="1"/>
</dbReference>
<dbReference type="CDD" id="cd00165">
    <property type="entry name" value="S4"/>
    <property type="match status" value="1"/>
</dbReference>
<dbReference type="InterPro" id="IPR020103">
    <property type="entry name" value="PsdUridine_synth_cat_dom_sf"/>
</dbReference>
<keyword evidence="10" id="KW-1185">Reference proteome</keyword>
<keyword evidence="4 7" id="KW-0413">Isomerase</keyword>
<protein>
    <recommendedName>
        <fullName evidence="7">Pseudouridine synthase</fullName>
        <ecNumber evidence="7">5.4.99.-</ecNumber>
    </recommendedName>
</protein>
<dbReference type="InterPro" id="IPR036986">
    <property type="entry name" value="S4_RNA-bd_sf"/>
</dbReference>
<dbReference type="InterPro" id="IPR006145">
    <property type="entry name" value="PsdUridine_synth_RsuA/RluA"/>
</dbReference>
<dbReference type="EMBL" id="JACRSO010000002">
    <property type="protein sequence ID" value="MBC8528766.1"/>
    <property type="molecule type" value="Genomic_DNA"/>
</dbReference>
<dbReference type="CDD" id="cd02869">
    <property type="entry name" value="PseudoU_synth_RluA_like"/>
    <property type="match status" value="1"/>
</dbReference>
<dbReference type="InterPro" id="IPR050188">
    <property type="entry name" value="RluA_PseudoU_synthase"/>
</dbReference>
<dbReference type="FunFam" id="3.30.2350.10:FF:000006">
    <property type="entry name" value="Pseudouridine synthase"/>
    <property type="match status" value="1"/>
</dbReference>
<comment type="catalytic activity">
    <reaction evidence="1 7">
        <text>a uridine in RNA = a pseudouridine in RNA</text>
        <dbReference type="Rhea" id="RHEA:48348"/>
        <dbReference type="Rhea" id="RHEA-COMP:12068"/>
        <dbReference type="Rhea" id="RHEA-COMP:12069"/>
        <dbReference type="ChEBI" id="CHEBI:65314"/>
        <dbReference type="ChEBI" id="CHEBI:65315"/>
    </reaction>
</comment>
<evidence type="ECO:0000256" key="7">
    <source>
        <dbReference type="RuleBase" id="RU362028"/>
    </source>
</evidence>
<feature type="domain" description="RNA-binding S4" evidence="8">
    <location>
        <begin position="12"/>
        <end position="75"/>
    </location>
</feature>